<dbReference type="GO" id="GO:0005509">
    <property type="term" value="F:calcium ion binding"/>
    <property type="evidence" value="ECO:0007669"/>
    <property type="project" value="InterPro"/>
</dbReference>
<organism evidence="6 7">
    <name type="scientific">Heligmosomoides polygyrus</name>
    <name type="common">Parasitic roundworm</name>
    <dbReference type="NCBI Taxonomy" id="6339"/>
    <lineage>
        <taxon>Eukaryota</taxon>
        <taxon>Metazoa</taxon>
        <taxon>Ecdysozoa</taxon>
        <taxon>Nematoda</taxon>
        <taxon>Chromadorea</taxon>
        <taxon>Rhabditida</taxon>
        <taxon>Rhabditina</taxon>
        <taxon>Rhabditomorpha</taxon>
        <taxon>Strongyloidea</taxon>
        <taxon>Heligmosomidae</taxon>
        <taxon>Heligmosomoides</taxon>
    </lineage>
</organism>
<dbReference type="Proteomes" id="UP000050761">
    <property type="component" value="Unassembled WGS sequence"/>
</dbReference>
<feature type="domain" description="EF-hand" evidence="4">
    <location>
        <begin position="145"/>
        <end position="180"/>
    </location>
</feature>
<gene>
    <name evidence="5" type="ORF">HPBE_LOCUS11004</name>
</gene>
<accession>A0A3P7ZSH0</accession>
<evidence type="ECO:0000259" key="4">
    <source>
        <dbReference type="PROSITE" id="PS50222"/>
    </source>
</evidence>
<dbReference type="PROSITE" id="PS50222">
    <property type="entry name" value="EF_HAND_2"/>
    <property type="match status" value="1"/>
</dbReference>
<evidence type="ECO:0000256" key="1">
    <source>
        <dbReference type="ARBA" id="ARBA00022837"/>
    </source>
</evidence>
<feature type="signal peptide" evidence="3">
    <location>
        <begin position="1"/>
        <end position="18"/>
    </location>
</feature>
<keyword evidence="1" id="KW-0106">Calcium</keyword>
<protein>
    <submittedName>
        <fullName evidence="7">EF-hand domain-containing protein</fullName>
    </submittedName>
</protein>
<evidence type="ECO:0000313" key="6">
    <source>
        <dbReference type="Proteomes" id="UP000050761"/>
    </source>
</evidence>
<name>A0A183FSQ1_HELPZ</name>
<keyword evidence="6" id="KW-1185">Reference proteome</keyword>
<dbReference type="SUPFAM" id="SSF47473">
    <property type="entry name" value="EF-hand"/>
    <property type="match status" value="1"/>
</dbReference>
<evidence type="ECO:0000256" key="3">
    <source>
        <dbReference type="SAM" id="SignalP"/>
    </source>
</evidence>
<reference evidence="7" key="2">
    <citation type="submission" date="2019-09" db="UniProtKB">
        <authorList>
            <consortium name="WormBaseParasite"/>
        </authorList>
    </citation>
    <scope>IDENTIFICATION</scope>
</reference>
<dbReference type="AlphaFoldDB" id="A0A183FSQ1"/>
<proteinExistence type="predicted"/>
<keyword evidence="3" id="KW-0732">Signal</keyword>
<dbReference type="Gene3D" id="1.10.238.10">
    <property type="entry name" value="EF-hand"/>
    <property type="match status" value="1"/>
</dbReference>
<sequence length="205" mass="23572">MPRLLILHVVLLIVSVSAWPAYVDHGDLRDIEVSHPSVNLDLLRYLSDNLNSFFRRETYGGTPDPRGLNFAQFVATDRCSGQAAWSCFNDIDTNSTRRFRIEFGAAGLRQPFDDKGPGHEADNDNDGFVSYQEGVDYAENVLKVLADDNWRRLFNEKDIDRDGRLNKEEFMDLLQSWYRGDNGLKYNDYTNTSPNPRDASRKSRR</sequence>
<accession>A0A183FSQ1</accession>
<reference evidence="5 6" key="1">
    <citation type="submission" date="2018-11" db="EMBL/GenBank/DDBJ databases">
        <authorList>
            <consortium name="Pathogen Informatics"/>
        </authorList>
    </citation>
    <scope>NUCLEOTIDE SEQUENCE [LARGE SCALE GENOMIC DNA]</scope>
</reference>
<evidence type="ECO:0000313" key="5">
    <source>
        <dbReference type="EMBL" id="VDO87107.1"/>
    </source>
</evidence>
<dbReference type="InterPro" id="IPR011992">
    <property type="entry name" value="EF-hand-dom_pair"/>
</dbReference>
<feature type="chain" id="PRO_5044551611" evidence="3">
    <location>
        <begin position="19"/>
        <end position="205"/>
    </location>
</feature>
<dbReference type="EMBL" id="UZAH01026950">
    <property type="protein sequence ID" value="VDO87107.1"/>
    <property type="molecule type" value="Genomic_DNA"/>
</dbReference>
<dbReference type="InterPro" id="IPR002048">
    <property type="entry name" value="EF_hand_dom"/>
</dbReference>
<dbReference type="InterPro" id="IPR018247">
    <property type="entry name" value="EF_Hand_1_Ca_BS"/>
</dbReference>
<evidence type="ECO:0000256" key="2">
    <source>
        <dbReference type="SAM" id="MobiDB-lite"/>
    </source>
</evidence>
<dbReference type="Pfam" id="PF13202">
    <property type="entry name" value="EF-hand_5"/>
    <property type="match status" value="1"/>
</dbReference>
<dbReference type="WBParaSite" id="HPBE_0001100301-mRNA-1">
    <property type="protein sequence ID" value="HPBE_0001100301-mRNA-1"/>
    <property type="gene ID" value="HPBE_0001100301"/>
</dbReference>
<dbReference type="PROSITE" id="PS00018">
    <property type="entry name" value="EF_HAND_1"/>
    <property type="match status" value="1"/>
</dbReference>
<evidence type="ECO:0000313" key="7">
    <source>
        <dbReference type="WBParaSite" id="HPBE_0001100301-mRNA-1"/>
    </source>
</evidence>
<feature type="region of interest" description="Disordered" evidence="2">
    <location>
        <begin position="185"/>
        <end position="205"/>
    </location>
</feature>
<dbReference type="OrthoDB" id="26525at2759"/>